<accession>A0A915IT26</accession>
<dbReference type="InterPro" id="IPR029052">
    <property type="entry name" value="Metallo-depent_PP-like"/>
</dbReference>
<dbReference type="GO" id="GO:0004722">
    <property type="term" value="F:protein serine/threonine phosphatase activity"/>
    <property type="evidence" value="ECO:0007669"/>
    <property type="project" value="TreeGrafter"/>
</dbReference>
<evidence type="ECO:0000313" key="2">
    <source>
        <dbReference type="Proteomes" id="UP000887565"/>
    </source>
</evidence>
<dbReference type="SUPFAM" id="SSF56300">
    <property type="entry name" value="Metallo-dependent phosphatases"/>
    <property type="match status" value="1"/>
</dbReference>
<dbReference type="Pfam" id="PF00149">
    <property type="entry name" value="Metallophos"/>
    <property type="match status" value="1"/>
</dbReference>
<dbReference type="PANTHER" id="PTHR11668">
    <property type="entry name" value="SERINE/THREONINE PROTEIN PHOSPHATASE"/>
    <property type="match status" value="1"/>
</dbReference>
<dbReference type="PANTHER" id="PTHR11668:SF496">
    <property type="entry name" value="SERINE_THREONINE-PROTEIN PHOSPHATASE"/>
    <property type="match status" value="1"/>
</dbReference>
<reference evidence="3" key="1">
    <citation type="submission" date="2022-11" db="UniProtKB">
        <authorList>
            <consortium name="WormBaseParasite"/>
        </authorList>
    </citation>
    <scope>IDENTIFICATION</scope>
</reference>
<evidence type="ECO:0000313" key="3">
    <source>
        <dbReference type="WBParaSite" id="nRc.2.0.1.t16524-RA"/>
    </source>
</evidence>
<proteinExistence type="predicted"/>
<organism evidence="2 3">
    <name type="scientific">Romanomermis culicivorax</name>
    <name type="common">Nematode worm</name>
    <dbReference type="NCBI Taxonomy" id="13658"/>
    <lineage>
        <taxon>Eukaryota</taxon>
        <taxon>Metazoa</taxon>
        <taxon>Ecdysozoa</taxon>
        <taxon>Nematoda</taxon>
        <taxon>Enoplea</taxon>
        <taxon>Dorylaimia</taxon>
        <taxon>Mermithida</taxon>
        <taxon>Mermithoidea</taxon>
        <taxon>Mermithidae</taxon>
        <taxon>Romanomermis</taxon>
    </lineage>
</organism>
<keyword evidence="2" id="KW-1185">Reference proteome</keyword>
<dbReference type="PROSITE" id="PS00125">
    <property type="entry name" value="SER_THR_PHOSPHATASE"/>
    <property type="match status" value="1"/>
</dbReference>
<protein>
    <submittedName>
        <fullName evidence="3">Serine/threonine specific protein phosphatases domain-containing protein</fullName>
    </submittedName>
</protein>
<dbReference type="GO" id="GO:0005634">
    <property type="term" value="C:nucleus"/>
    <property type="evidence" value="ECO:0007669"/>
    <property type="project" value="TreeGrafter"/>
</dbReference>
<sequence length="107" mass="12413">MFLLKIRHPKYYFILRGNHECENIKSKTFFSSRVYGFLDECRTRYGGEVLWRKFQPAFDLLPVAALVSNKIFCMHGGLSPYLNTFQQIRNMRLPLPSPDGPGLLADL</sequence>
<dbReference type="Gene3D" id="3.60.21.10">
    <property type="match status" value="1"/>
</dbReference>
<dbReference type="InterPro" id="IPR004843">
    <property type="entry name" value="Calcineurin-like_PHP"/>
</dbReference>
<dbReference type="WBParaSite" id="nRc.2.0.1.t16524-RA">
    <property type="protein sequence ID" value="nRc.2.0.1.t16524-RA"/>
    <property type="gene ID" value="nRc.2.0.1.g16524"/>
</dbReference>
<dbReference type="OMA" id="HECENIK"/>
<dbReference type="AlphaFoldDB" id="A0A915IT26"/>
<dbReference type="InterPro" id="IPR050341">
    <property type="entry name" value="PP1_catalytic_subunit"/>
</dbReference>
<dbReference type="PRINTS" id="PR00114">
    <property type="entry name" value="STPHPHTASE"/>
</dbReference>
<dbReference type="Proteomes" id="UP000887565">
    <property type="component" value="Unplaced"/>
</dbReference>
<dbReference type="InterPro" id="IPR006186">
    <property type="entry name" value="Ser/Thr-sp_prot-phosphatase"/>
</dbReference>
<dbReference type="GO" id="GO:0005737">
    <property type="term" value="C:cytoplasm"/>
    <property type="evidence" value="ECO:0007669"/>
    <property type="project" value="TreeGrafter"/>
</dbReference>
<evidence type="ECO:0000259" key="1">
    <source>
        <dbReference type="PROSITE" id="PS00125"/>
    </source>
</evidence>
<feature type="domain" description="Serine/threonine specific protein phosphatases" evidence="1">
    <location>
        <begin position="15"/>
        <end position="20"/>
    </location>
</feature>
<name>A0A915IT26_ROMCU</name>